<protein>
    <submittedName>
        <fullName evidence="3">Uncharacterized protein</fullName>
    </submittedName>
</protein>
<evidence type="ECO:0000256" key="2">
    <source>
        <dbReference type="SAM" id="Phobius"/>
    </source>
</evidence>
<dbReference type="OrthoDB" id="5189092at2"/>
<name>A0A3G8JSP9_9ACTN</name>
<keyword evidence="4" id="KW-1185">Reference proteome</keyword>
<gene>
    <name evidence="3" type="ORF">D7316_04548</name>
</gene>
<evidence type="ECO:0000256" key="1">
    <source>
        <dbReference type="SAM" id="MobiDB-lite"/>
    </source>
</evidence>
<dbReference type="KEGG" id="gom:D7316_04548"/>
<feature type="compositionally biased region" description="Gly residues" evidence="1">
    <location>
        <begin position="74"/>
        <end position="84"/>
    </location>
</feature>
<accession>A0A3G8JSP9</accession>
<feature type="compositionally biased region" description="Low complexity" evidence="1">
    <location>
        <begin position="59"/>
        <end position="73"/>
    </location>
</feature>
<organism evidence="3 4">
    <name type="scientific">Gordonia insulae</name>
    <dbReference type="NCBI Taxonomy" id="2420509"/>
    <lineage>
        <taxon>Bacteria</taxon>
        <taxon>Bacillati</taxon>
        <taxon>Actinomycetota</taxon>
        <taxon>Actinomycetes</taxon>
        <taxon>Mycobacteriales</taxon>
        <taxon>Gordoniaceae</taxon>
        <taxon>Gordonia</taxon>
    </lineage>
</organism>
<dbReference type="AlphaFoldDB" id="A0A3G8JSP9"/>
<keyword evidence="2" id="KW-0812">Transmembrane</keyword>
<keyword evidence="2" id="KW-0472">Membrane</keyword>
<keyword evidence="2" id="KW-1133">Transmembrane helix</keyword>
<feature type="transmembrane region" description="Helical" evidence="2">
    <location>
        <begin position="18"/>
        <end position="38"/>
    </location>
</feature>
<proteinExistence type="predicted"/>
<feature type="region of interest" description="Disordered" evidence="1">
    <location>
        <begin position="59"/>
        <end position="112"/>
    </location>
</feature>
<dbReference type="Proteomes" id="UP000271469">
    <property type="component" value="Chromosome"/>
</dbReference>
<dbReference type="RefSeq" id="WP_124710224.1">
    <property type="nucleotide sequence ID" value="NZ_CP033972.1"/>
</dbReference>
<feature type="compositionally biased region" description="Low complexity" evidence="1">
    <location>
        <begin position="85"/>
        <end position="112"/>
    </location>
</feature>
<sequence>MIEPQGPLPPEIYWRRRIVAIGGAVVAVALVIGLIVWATGGSNDQPSTAAASSSVASSTAYSTEPSDPSASGEVSGGGTGGGNGNVAAGAPGSAAASSSVPVPSASSAAPGPVPASGLCPDANISVVLYTDKPTYTTGDQPVFTIVTTNAGLTECTRDVGKAAQNVIVRNLDGTRTLWSARDCSPLQTVNNVVLKPSQQVRDTITWSGTTSNPGCDRPRVPIAVGAYQAIGKIGEKESAPITFNVVAPAQP</sequence>
<reference evidence="3 4" key="1">
    <citation type="submission" date="2018-11" db="EMBL/GenBank/DDBJ databases">
        <title>Gordonia insulae sp. nov., isolated from an island soil.</title>
        <authorList>
            <person name="Kim Y.S."/>
            <person name="Kim S.B."/>
        </authorList>
    </citation>
    <scope>NUCLEOTIDE SEQUENCE [LARGE SCALE GENOMIC DNA]</scope>
    <source>
        <strain evidence="3 4">MMS17-SY073</strain>
    </source>
</reference>
<dbReference type="EMBL" id="CP033972">
    <property type="protein sequence ID" value="AZG47936.1"/>
    <property type="molecule type" value="Genomic_DNA"/>
</dbReference>
<evidence type="ECO:0000313" key="4">
    <source>
        <dbReference type="Proteomes" id="UP000271469"/>
    </source>
</evidence>
<evidence type="ECO:0000313" key="3">
    <source>
        <dbReference type="EMBL" id="AZG47936.1"/>
    </source>
</evidence>